<dbReference type="Proteomes" id="UP001305815">
    <property type="component" value="Chromosome"/>
</dbReference>
<protein>
    <submittedName>
        <fullName evidence="1">Uncharacterized protein</fullName>
    </submittedName>
</protein>
<evidence type="ECO:0000313" key="1">
    <source>
        <dbReference type="EMBL" id="BDZ77367.1"/>
    </source>
</evidence>
<organism evidence="1 2">
    <name type="scientific">Claveliimonas bilis</name>
    <dbReference type="NCBI Taxonomy" id="3028070"/>
    <lineage>
        <taxon>Bacteria</taxon>
        <taxon>Bacillati</taxon>
        <taxon>Bacillota</taxon>
        <taxon>Clostridia</taxon>
        <taxon>Lachnospirales</taxon>
        <taxon>Lachnospiraceae</taxon>
        <taxon>Claveliimonas</taxon>
    </lineage>
</organism>
<reference evidence="2" key="1">
    <citation type="journal article" date="2023" name="Int. J. Syst. Evol. Microbiol.">
        <title>Claveliimonas bilis gen. nov., sp. nov., deoxycholic acid-producing bacteria isolated from human faeces, and reclassification of Sellimonas monacensis Zenner et al. 2021 as Claveliimonas monacensis comb. nov.</title>
        <authorList>
            <person name="Hisatomi A."/>
            <person name="Kastawa N.W.E.P.G."/>
            <person name="Song I."/>
            <person name="Ohkuma M."/>
            <person name="Fukiya S."/>
            <person name="Sakamoto M."/>
        </authorList>
    </citation>
    <scope>NUCLEOTIDE SEQUENCE [LARGE SCALE GENOMIC DNA]</scope>
    <source>
        <strain evidence="2">12BBH14</strain>
    </source>
</reference>
<proteinExistence type="predicted"/>
<gene>
    <name evidence="1" type="ORF">Lac1_15500</name>
</gene>
<name>A0ABM8I603_9FIRM</name>
<evidence type="ECO:0000313" key="2">
    <source>
        <dbReference type="Proteomes" id="UP001305815"/>
    </source>
</evidence>
<sequence length="82" mass="9946">MTISREMLFPLAFYKKSVFNGSRGKMNYRIEKKENEEKKEEFLLTVWEGPFCYDATKEEKKTFHYDFSEEGMQKIMEQLNEL</sequence>
<dbReference type="EMBL" id="AP027742">
    <property type="protein sequence ID" value="BDZ77367.1"/>
    <property type="molecule type" value="Genomic_DNA"/>
</dbReference>
<dbReference type="RefSeq" id="WP_230106331.1">
    <property type="nucleotide sequence ID" value="NZ_AP024845.1"/>
</dbReference>
<accession>A0ABM8I603</accession>
<keyword evidence="2" id="KW-1185">Reference proteome</keyword>